<accession>A0AAD9W0Z0</accession>
<dbReference type="AlphaFoldDB" id="A0AAD9W0Z0"/>
<keyword evidence="3" id="KW-1185">Reference proteome</keyword>
<sequence>MSSPDSIMDGLADLKLDRKPGADGDGAQQGDVGDPARMPLSAREFVIGASCALNMLQVHAEVGPDRQGLSCNSRSSRATGIPGKLSTCAEAMCRSTGEDLAVCLEMRSAYMAVSTQNESCGEKVPIREIRLGADEGELQPMSQTIEDLISVIIQMTRAEHGMSHELIPLENHIEALQRALQIPPGTDTANVNSPRLKLPAFSTLSHEFNRGNEEYGRFGEWAGLEREVWKMQATLLYISSMSTAWMHPVMTILQKVDTTDNFWDDSQLMRELREISHGLSKGLISIPDDGSEREGEYYKVPKDAKKASFRVRMAADRLEGKLAVWRRLKDQVQAWWDDLGYKEQEDFKSFLVQKGSADASKSTIYLRFLHLLFTSSRAVLLLCIERLSAVLVVAPWPDKITMKSYGDIRLRSLEALREACTAWYWLMRRKTTLGHWAKLASTLAGGQDATIILDDCSRIEHWFRKQWQTVLSMEEIKVILRGKPLKVAVIHNESDGDVREGQARKYAVLVLKSLVDEFDASGNPFSANARTMKNLSELVEMAEECANPTWWPQGEQTDPTLPIRAHCEAILCAHWVSRQNGCKKALKLAWFGGTRPLCGTCTSYIRTSLRQLGVDDDAFDDLVAGHHDAYWTCCMPAEAKEDVVQEVAEDLKM</sequence>
<evidence type="ECO:0000256" key="1">
    <source>
        <dbReference type="SAM" id="MobiDB-lite"/>
    </source>
</evidence>
<organism evidence="2 3">
    <name type="scientific">Phomopsis amygdali</name>
    <name type="common">Fusicoccum amygdali</name>
    <dbReference type="NCBI Taxonomy" id="1214568"/>
    <lineage>
        <taxon>Eukaryota</taxon>
        <taxon>Fungi</taxon>
        <taxon>Dikarya</taxon>
        <taxon>Ascomycota</taxon>
        <taxon>Pezizomycotina</taxon>
        <taxon>Sordariomycetes</taxon>
        <taxon>Sordariomycetidae</taxon>
        <taxon>Diaporthales</taxon>
        <taxon>Diaporthaceae</taxon>
        <taxon>Diaporthe</taxon>
    </lineage>
</organism>
<reference evidence="2" key="1">
    <citation type="submission" date="2023-06" db="EMBL/GenBank/DDBJ databases">
        <authorList>
            <person name="Noh H."/>
        </authorList>
    </citation>
    <scope>NUCLEOTIDE SEQUENCE</scope>
    <source>
        <strain evidence="2">DUCC20226</strain>
    </source>
</reference>
<comment type="caution">
    <text evidence="2">The sequence shown here is derived from an EMBL/GenBank/DDBJ whole genome shotgun (WGS) entry which is preliminary data.</text>
</comment>
<protein>
    <submittedName>
        <fullName evidence="2">Uncharacterized protein</fullName>
    </submittedName>
</protein>
<evidence type="ECO:0000313" key="3">
    <source>
        <dbReference type="Proteomes" id="UP001265746"/>
    </source>
</evidence>
<dbReference type="Proteomes" id="UP001265746">
    <property type="component" value="Unassembled WGS sequence"/>
</dbReference>
<name>A0AAD9W0Z0_PHOAM</name>
<gene>
    <name evidence="2" type="ORF">N8I77_007003</name>
</gene>
<evidence type="ECO:0000313" key="2">
    <source>
        <dbReference type="EMBL" id="KAK2604043.1"/>
    </source>
</evidence>
<feature type="region of interest" description="Disordered" evidence="1">
    <location>
        <begin position="15"/>
        <end position="36"/>
    </location>
</feature>
<proteinExistence type="predicted"/>
<dbReference type="EMBL" id="JAUJFL010000004">
    <property type="protein sequence ID" value="KAK2604043.1"/>
    <property type="molecule type" value="Genomic_DNA"/>
</dbReference>